<feature type="transmembrane region" description="Helical" evidence="1">
    <location>
        <begin position="45"/>
        <end position="72"/>
    </location>
</feature>
<evidence type="ECO:0000313" key="2">
    <source>
        <dbReference type="EMBL" id="SFB13463.1"/>
    </source>
</evidence>
<dbReference type="AlphaFoldDB" id="A0A1I0YMW0"/>
<accession>A0A1I0YMW0</accession>
<protein>
    <submittedName>
        <fullName evidence="2">Uncharacterized protein</fullName>
    </submittedName>
</protein>
<name>A0A1I0YMW0_9FIRM</name>
<dbReference type="Proteomes" id="UP000198838">
    <property type="component" value="Unassembled WGS sequence"/>
</dbReference>
<gene>
    <name evidence="2" type="ORF">SAMN05216249_11061</name>
</gene>
<dbReference type="RefSeq" id="WP_092872503.1">
    <property type="nucleotide sequence ID" value="NZ_FOJY01000010.1"/>
</dbReference>
<dbReference type="EMBL" id="FOJY01000010">
    <property type="protein sequence ID" value="SFB13463.1"/>
    <property type="molecule type" value="Genomic_DNA"/>
</dbReference>
<keyword evidence="3" id="KW-1185">Reference proteome</keyword>
<keyword evidence="1" id="KW-1133">Transmembrane helix</keyword>
<keyword evidence="1" id="KW-0472">Membrane</keyword>
<keyword evidence="1" id="KW-0812">Transmembrane</keyword>
<evidence type="ECO:0000313" key="3">
    <source>
        <dbReference type="Proteomes" id="UP000198838"/>
    </source>
</evidence>
<proteinExistence type="predicted"/>
<reference evidence="2 3" key="1">
    <citation type="submission" date="2016-10" db="EMBL/GenBank/DDBJ databases">
        <authorList>
            <person name="de Groot N.N."/>
        </authorList>
    </citation>
    <scope>NUCLEOTIDE SEQUENCE [LARGE SCALE GENOMIC DNA]</scope>
    <source>
        <strain evidence="2 3">DSM 5522</strain>
    </source>
</reference>
<sequence>MKQVTKFIKKNLKALLALVCMFTTALVFGINTYAAGSGEFTDENFLTIFLSVVIFIAVLVAVVAVIAMLVAVTGGVAQKNIEEDD</sequence>
<organism evidence="2 3">
    <name type="scientific">Acetitomaculum ruminis DSM 5522</name>
    <dbReference type="NCBI Taxonomy" id="1120918"/>
    <lineage>
        <taxon>Bacteria</taxon>
        <taxon>Bacillati</taxon>
        <taxon>Bacillota</taxon>
        <taxon>Clostridia</taxon>
        <taxon>Lachnospirales</taxon>
        <taxon>Lachnospiraceae</taxon>
        <taxon>Acetitomaculum</taxon>
    </lineage>
</organism>
<evidence type="ECO:0000256" key="1">
    <source>
        <dbReference type="SAM" id="Phobius"/>
    </source>
</evidence>